<sequence length="104" mass="11343">MEPNSPFGQSPGFGQTPGLRPKNWLVESILATIFCCIPLGIVAIVNAASVNNRFDAGDYIGAENASKQAGKWTKISFWVGIVFWILYILFFVVLGFSGAFLSRP</sequence>
<protein>
    <submittedName>
        <fullName evidence="6">CD225/dispanin family protein</fullName>
    </submittedName>
</protein>
<evidence type="ECO:0000256" key="4">
    <source>
        <dbReference type="ARBA" id="ARBA00023136"/>
    </source>
</evidence>
<evidence type="ECO:0000313" key="7">
    <source>
        <dbReference type="Proteomes" id="UP001501436"/>
    </source>
</evidence>
<feature type="transmembrane region" description="Helical" evidence="5">
    <location>
        <begin position="24"/>
        <end position="45"/>
    </location>
</feature>
<evidence type="ECO:0000256" key="3">
    <source>
        <dbReference type="ARBA" id="ARBA00022989"/>
    </source>
</evidence>
<comment type="subcellular location">
    <subcellularLocation>
        <location evidence="1">Membrane</location>
    </subcellularLocation>
</comment>
<evidence type="ECO:0000313" key="6">
    <source>
        <dbReference type="EMBL" id="GAA4903849.1"/>
    </source>
</evidence>
<evidence type="ECO:0000256" key="2">
    <source>
        <dbReference type="ARBA" id="ARBA00022692"/>
    </source>
</evidence>
<dbReference type="Proteomes" id="UP001501436">
    <property type="component" value="Unassembled WGS sequence"/>
</dbReference>
<evidence type="ECO:0000256" key="5">
    <source>
        <dbReference type="SAM" id="Phobius"/>
    </source>
</evidence>
<evidence type="ECO:0000256" key="1">
    <source>
        <dbReference type="ARBA" id="ARBA00004370"/>
    </source>
</evidence>
<dbReference type="EMBL" id="BAABJI010000001">
    <property type="protein sequence ID" value="GAA4903849.1"/>
    <property type="molecule type" value="Genomic_DNA"/>
</dbReference>
<comment type="caution">
    <text evidence="6">The sequence shown here is derived from an EMBL/GenBank/DDBJ whole genome shotgun (WGS) entry which is preliminary data.</text>
</comment>
<accession>A0ABP9FIB0</accession>
<dbReference type="PANTHER" id="PTHR14948:SF44">
    <property type="entry name" value="PROLINE-RICH TRANSMEMBRANE PROTEIN 1-LIKE"/>
    <property type="match status" value="1"/>
</dbReference>
<dbReference type="RefSeq" id="WP_345329112.1">
    <property type="nucleotide sequence ID" value="NZ_BAABJI010000001.1"/>
</dbReference>
<feature type="transmembrane region" description="Helical" evidence="5">
    <location>
        <begin position="77"/>
        <end position="101"/>
    </location>
</feature>
<dbReference type="InterPro" id="IPR007593">
    <property type="entry name" value="CD225/Dispanin_fam"/>
</dbReference>
<dbReference type="Pfam" id="PF04505">
    <property type="entry name" value="CD225"/>
    <property type="match status" value="1"/>
</dbReference>
<keyword evidence="3 5" id="KW-1133">Transmembrane helix</keyword>
<organism evidence="6 7">
    <name type="scientific">Mucilaginibacter defluvii</name>
    <dbReference type="NCBI Taxonomy" id="1196019"/>
    <lineage>
        <taxon>Bacteria</taxon>
        <taxon>Pseudomonadati</taxon>
        <taxon>Bacteroidota</taxon>
        <taxon>Sphingobacteriia</taxon>
        <taxon>Sphingobacteriales</taxon>
        <taxon>Sphingobacteriaceae</taxon>
        <taxon>Mucilaginibacter</taxon>
    </lineage>
</organism>
<proteinExistence type="predicted"/>
<reference evidence="7" key="1">
    <citation type="journal article" date="2019" name="Int. J. Syst. Evol. Microbiol.">
        <title>The Global Catalogue of Microorganisms (GCM) 10K type strain sequencing project: providing services to taxonomists for standard genome sequencing and annotation.</title>
        <authorList>
            <consortium name="The Broad Institute Genomics Platform"/>
            <consortium name="The Broad Institute Genome Sequencing Center for Infectious Disease"/>
            <person name="Wu L."/>
            <person name="Ma J."/>
        </authorList>
    </citation>
    <scope>NUCLEOTIDE SEQUENCE [LARGE SCALE GENOMIC DNA]</scope>
    <source>
        <strain evidence="7">JCM 18283</strain>
    </source>
</reference>
<dbReference type="PANTHER" id="PTHR14948">
    <property type="entry name" value="NG5"/>
    <property type="match status" value="1"/>
</dbReference>
<keyword evidence="7" id="KW-1185">Reference proteome</keyword>
<name>A0ABP9FIB0_9SPHI</name>
<gene>
    <name evidence="6" type="ORF">GCM10023313_03010</name>
</gene>
<keyword evidence="2 5" id="KW-0812">Transmembrane</keyword>
<dbReference type="InterPro" id="IPR051423">
    <property type="entry name" value="CD225/Dispanin"/>
</dbReference>
<keyword evidence="4 5" id="KW-0472">Membrane</keyword>